<dbReference type="GO" id="GO:0004674">
    <property type="term" value="F:protein serine/threonine kinase activity"/>
    <property type="evidence" value="ECO:0007669"/>
    <property type="project" value="UniProtKB-KW"/>
</dbReference>
<dbReference type="Gene3D" id="3.90.1200.10">
    <property type="match status" value="1"/>
</dbReference>
<dbReference type="PANTHER" id="PTHR21310">
    <property type="entry name" value="AMINOGLYCOSIDE PHOSPHOTRANSFERASE-RELATED-RELATED"/>
    <property type="match status" value="1"/>
</dbReference>
<accession>T5A4U6</accession>
<reference evidence="2 3" key="1">
    <citation type="journal article" date="2013" name="Chin. Sci. Bull.">
        <title>Genome survey uncovers the secrets of sex and lifestyle in caterpillar fungus.</title>
        <authorList>
            <person name="Hu X."/>
            <person name="Zhang Y."/>
            <person name="Xiao G."/>
            <person name="Zheng P."/>
            <person name="Xia Y."/>
            <person name="Zhang X."/>
            <person name="St Leger R.J."/>
            <person name="Liu X."/>
            <person name="Wang C."/>
        </authorList>
    </citation>
    <scope>NUCLEOTIDE SEQUENCE [LARGE SCALE GENOMIC DNA]</scope>
    <source>
        <strain evidence="3">Co18 / CGMCC 3.14243</strain>
        <tissue evidence="2">Fruit-body</tissue>
    </source>
</reference>
<feature type="domain" description="Aminoglycoside phosphotransferase" evidence="1">
    <location>
        <begin position="69"/>
        <end position="279"/>
    </location>
</feature>
<dbReference type="CDD" id="cd05120">
    <property type="entry name" value="APH_ChoK_like"/>
    <property type="match status" value="1"/>
</dbReference>
<dbReference type="Proteomes" id="UP000019374">
    <property type="component" value="Unassembled WGS sequence"/>
</dbReference>
<sequence>MSTPYVPPVDNTATQHDGTQHLAINDGLLRRFLTLVALKTTARFYAYDGLCTPISCHLIVKTSDRAHLTEAATMRFVAFNTSIPVPRVHSSFVHKNRAYIVMERIQGLSLPFALKTLSESDLESIFEQLRRMMRELRALKPRQDQGIESCVGGSLHDSRIPRSRPRFGPFRTTQEFHLWLRDGLRPEEHGDRDNHDWADIKEMAAKQDGPWPPPVFTHGDLNPFNIMVRGDQVVGIIDWEFAGWYPYYWEYTSAWYGNRLRQSWQGMIDRFLEPCPEELRMEITRQKWWGDF</sequence>
<name>T5A4U6_OPHSC</name>
<dbReference type="OrthoDB" id="2906425at2759"/>
<keyword evidence="2" id="KW-0418">Kinase</keyword>
<dbReference type="EMBL" id="KE652799">
    <property type="protein sequence ID" value="EQL00490.1"/>
    <property type="molecule type" value="Genomic_DNA"/>
</dbReference>
<dbReference type="PANTHER" id="PTHR21310:SF55">
    <property type="entry name" value="AMINOGLYCOSIDE PHOSPHOTRANSFERASE DOMAIN-CONTAINING PROTEIN"/>
    <property type="match status" value="1"/>
</dbReference>
<evidence type="ECO:0000313" key="3">
    <source>
        <dbReference type="Proteomes" id="UP000019374"/>
    </source>
</evidence>
<dbReference type="eggNOG" id="ENOG502SHN1">
    <property type="taxonomic scope" value="Eukaryota"/>
</dbReference>
<dbReference type="InterPro" id="IPR002575">
    <property type="entry name" value="Aminoglycoside_PTrfase"/>
</dbReference>
<proteinExistence type="predicted"/>
<dbReference type="AlphaFoldDB" id="T5A4U6"/>
<evidence type="ECO:0000313" key="2">
    <source>
        <dbReference type="EMBL" id="EQL00490.1"/>
    </source>
</evidence>
<gene>
    <name evidence="2" type="ORF">OCS_03808</name>
</gene>
<dbReference type="HOGENOM" id="CLU_021768_3_0_1"/>
<keyword evidence="2" id="KW-0723">Serine/threonine-protein kinase</keyword>
<organism evidence="2 3">
    <name type="scientific">Ophiocordyceps sinensis (strain Co18 / CGMCC 3.14243)</name>
    <name type="common">Yarsagumba caterpillar fungus</name>
    <name type="synonym">Hirsutella sinensis</name>
    <dbReference type="NCBI Taxonomy" id="911162"/>
    <lineage>
        <taxon>Eukaryota</taxon>
        <taxon>Fungi</taxon>
        <taxon>Dikarya</taxon>
        <taxon>Ascomycota</taxon>
        <taxon>Pezizomycotina</taxon>
        <taxon>Sordariomycetes</taxon>
        <taxon>Hypocreomycetidae</taxon>
        <taxon>Hypocreales</taxon>
        <taxon>Ophiocordycipitaceae</taxon>
        <taxon>Ophiocordyceps</taxon>
    </lineage>
</organism>
<dbReference type="InterPro" id="IPR051678">
    <property type="entry name" value="AGP_Transferase"/>
</dbReference>
<protein>
    <submittedName>
        <fullName evidence="2">Serine/threonine protein kinase</fullName>
    </submittedName>
</protein>
<dbReference type="Pfam" id="PF01636">
    <property type="entry name" value="APH"/>
    <property type="match status" value="1"/>
</dbReference>
<keyword evidence="2" id="KW-0808">Transferase</keyword>
<dbReference type="InterPro" id="IPR011009">
    <property type="entry name" value="Kinase-like_dom_sf"/>
</dbReference>
<dbReference type="SUPFAM" id="SSF56112">
    <property type="entry name" value="Protein kinase-like (PK-like)"/>
    <property type="match status" value="1"/>
</dbReference>
<evidence type="ECO:0000259" key="1">
    <source>
        <dbReference type="Pfam" id="PF01636"/>
    </source>
</evidence>